<dbReference type="EMBL" id="BARW01015748">
    <property type="protein sequence ID" value="GAI98462.1"/>
    <property type="molecule type" value="Genomic_DNA"/>
</dbReference>
<feature type="non-terminal residue" evidence="1">
    <location>
        <position position="57"/>
    </location>
</feature>
<proteinExistence type="predicted"/>
<reference evidence="1" key="1">
    <citation type="journal article" date="2014" name="Front. Microbiol.">
        <title>High frequency of phylogenetically diverse reductive dehalogenase-homologous genes in deep subseafloor sedimentary metagenomes.</title>
        <authorList>
            <person name="Kawai M."/>
            <person name="Futagami T."/>
            <person name="Toyoda A."/>
            <person name="Takaki Y."/>
            <person name="Nishi S."/>
            <person name="Hori S."/>
            <person name="Arai W."/>
            <person name="Tsubouchi T."/>
            <person name="Morono Y."/>
            <person name="Uchiyama I."/>
            <person name="Ito T."/>
            <person name="Fujiyama A."/>
            <person name="Inagaki F."/>
            <person name="Takami H."/>
        </authorList>
    </citation>
    <scope>NUCLEOTIDE SEQUENCE</scope>
    <source>
        <strain evidence="1">Expedition CK06-06</strain>
    </source>
</reference>
<evidence type="ECO:0000313" key="1">
    <source>
        <dbReference type="EMBL" id="GAI98462.1"/>
    </source>
</evidence>
<name>X1SZJ9_9ZZZZ</name>
<accession>X1SZJ9</accession>
<dbReference type="AlphaFoldDB" id="X1SZJ9"/>
<sequence length="57" mass="6558">MIKRENIKQAIDAISERDPEIGYSLNEMLGTGQIDVPLQGDDLHFLFDRQKVPINKF</sequence>
<comment type="caution">
    <text evidence="1">The sequence shown here is derived from an EMBL/GenBank/DDBJ whole genome shotgun (WGS) entry which is preliminary data.</text>
</comment>
<gene>
    <name evidence="1" type="ORF">S12H4_27571</name>
</gene>
<protein>
    <submittedName>
        <fullName evidence="1">Uncharacterized protein</fullName>
    </submittedName>
</protein>
<organism evidence="1">
    <name type="scientific">marine sediment metagenome</name>
    <dbReference type="NCBI Taxonomy" id="412755"/>
    <lineage>
        <taxon>unclassified sequences</taxon>
        <taxon>metagenomes</taxon>
        <taxon>ecological metagenomes</taxon>
    </lineage>
</organism>